<dbReference type="PROSITE" id="PS50995">
    <property type="entry name" value="HTH_MARR_2"/>
    <property type="match status" value="1"/>
</dbReference>
<evidence type="ECO:0000259" key="1">
    <source>
        <dbReference type="PROSITE" id="PS50995"/>
    </source>
</evidence>
<dbReference type="SUPFAM" id="SSF46785">
    <property type="entry name" value="Winged helix' DNA-binding domain"/>
    <property type="match status" value="1"/>
</dbReference>
<organism evidence="2 3">
    <name type="scientific">Rhizobium aquaticum</name>
    <dbReference type="NCBI Taxonomy" id="1549636"/>
    <lineage>
        <taxon>Bacteria</taxon>
        <taxon>Pseudomonadati</taxon>
        <taxon>Pseudomonadota</taxon>
        <taxon>Alphaproteobacteria</taxon>
        <taxon>Hyphomicrobiales</taxon>
        <taxon>Rhizobiaceae</taxon>
        <taxon>Rhizobium/Agrobacterium group</taxon>
        <taxon>Rhizobium</taxon>
    </lineage>
</organism>
<sequence>MNADIALIGQAMSRMRLMIGRRIIGRMAMKRAAPTLELSHLDVIEAVRRISEGGEVTVGAVADMMHVDPSRSSRLISELVQGEFLVRSVSQADARRAVVELTDKARAYFREAQSVKRDLIESIVADWSAEDIAHFGRLYLKFVDEFEQRAKSSEV</sequence>
<protein>
    <submittedName>
        <fullName evidence="2">DNA-binding MarR family transcriptional regulator</fullName>
    </submittedName>
</protein>
<reference evidence="2 3" key="1">
    <citation type="submission" date="2024-06" db="EMBL/GenBank/DDBJ databases">
        <title>Genomic Encyclopedia of Type Strains, Phase IV (KMG-IV): sequencing the most valuable type-strain genomes for metagenomic binning, comparative biology and taxonomic classification.</title>
        <authorList>
            <person name="Goeker M."/>
        </authorList>
    </citation>
    <scope>NUCLEOTIDE SEQUENCE [LARGE SCALE GENOMIC DNA]</scope>
    <source>
        <strain evidence="2 3">DSM 29780</strain>
    </source>
</reference>
<comment type="caution">
    <text evidence="2">The sequence shown here is derived from an EMBL/GenBank/DDBJ whole genome shotgun (WGS) entry which is preliminary data.</text>
</comment>
<dbReference type="SMART" id="SM00347">
    <property type="entry name" value="HTH_MARR"/>
    <property type="match status" value="1"/>
</dbReference>
<evidence type="ECO:0000313" key="2">
    <source>
        <dbReference type="EMBL" id="MET3612033.1"/>
    </source>
</evidence>
<dbReference type="InterPro" id="IPR036390">
    <property type="entry name" value="WH_DNA-bd_sf"/>
</dbReference>
<gene>
    <name evidence="2" type="ORF">ABID16_000338</name>
</gene>
<dbReference type="Gene3D" id="1.10.10.10">
    <property type="entry name" value="Winged helix-like DNA-binding domain superfamily/Winged helix DNA-binding domain"/>
    <property type="match status" value="1"/>
</dbReference>
<dbReference type="Pfam" id="PF12802">
    <property type="entry name" value="MarR_2"/>
    <property type="match status" value="1"/>
</dbReference>
<evidence type="ECO:0000313" key="3">
    <source>
        <dbReference type="Proteomes" id="UP001549047"/>
    </source>
</evidence>
<keyword evidence="2" id="KW-0238">DNA-binding</keyword>
<dbReference type="InterPro" id="IPR039422">
    <property type="entry name" value="MarR/SlyA-like"/>
</dbReference>
<dbReference type="RefSeq" id="WP_354554620.1">
    <property type="nucleotide sequence ID" value="NZ_JBEPMB010000001.1"/>
</dbReference>
<dbReference type="InterPro" id="IPR000835">
    <property type="entry name" value="HTH_MarR-typ"/>
</dbReference>
<dbReference type="EMBL" id="JBEPMB010000001">
    <property type="protein sequence ID" value="MET3612033.1"/>
    <property type="molecule type" value="Genomic_DNA"/>
</dbReference>
<dbReference type="PANTHER" id="PTHR33164">
    <property type="entry name" value="TRANSCRIPTIONAL REGULATOR, MARR FAMILY"/>
    <property type="match status" value="1"/>
</dbReference>
<dbReference type="InterPro" id="IPR036388">
    <property type="entry name" value="WH-like_DNA-bd_sf"/>
</dbReference>
<name>A0ABV2IUJ1_9HYPH</name>
<dbReference type="PANTHER" id="PTHR33164:SF57">
    <property type="entry name" value="MARR-FAMILY TRANSCRIPTIONAL REGULATOR"/>
    <property type="match status" value="1"/>
</dbReference>
<proteinExistence type="predicted"/>
<accession>A0ABV2IUJ1</accession>
<keyword evidence="3" id="KW-1185">Reference proteome</keyword>
<feature type="domain" description="HTH marR-type" evidence="1">
    <location>
        <begin position="1"/>
        <end position="144"/>
    </location>
</feature>
<dbReference type="GO" id="GO:0003677">
    <property type="term" value="F:DNA binding"/>
    <property type="evidence" value="ECO:0007669"/>
    <property type="project" value="UniProtKB-KW"/>
</dbReference>
<dbReference type="Proteomes" id="UP001549047">
    <property type="component" value="Unassembled WGS sequence"/>
</dbReference>